<proteinExistence type="predicted"/>
<protein>
    <submittedName>
        <fullName evidence="2">Uncharacterized protein</fullName>
    </submittedName>
</protein>
<sequence>MRPKVSGPILVQQQASQAETRGFEAPHQSTVTLKAQNQSTPLGLAWVLHQMLNRDRAMEGEGWHEVEIQDMPSFTQELAANLENQNLKPLFCTLFPQQELGSCHTCEVKVLISYPPVTIEIDSKKMGMKVVCFLFFFMVFVRFCGHMCEEEREKKSSVSSISFLEMEDFAKFQPSVALLFFFFLCLHVGVLLPCTGFLGGLEDAC</sequence>
<gene>
    <name evidence="2" type="ORF">Cgig2_021560</name>
</gene>
<dbReference type="Proteomes" id="UP001153076">
    <property type="component" value="Unassembled WGS sequence"/>
</dbReference>
<feature type="transmembrane region" description="Helical" evidence="1">
    <location>
        <begin position="176"/>
        <end position="199"/>
    </location>
</feature>
<organism evidence="2 3">
    <name type="scientific">Carnegiea gigantea</name>
    <dbReference type="NCBI Taxonomy" id="171969"/>
    <lineage>
        <taxon>Eukaryota</taxon>
        <taxon>Viridiplantae</taxon>
        <taxon>Streptophyta</taxon>
        <taxon>Embryophyta</taxon>
        <taxon>Tracheophyta</taxon>
        <taxon>Spermatophyta</taxon>
        <taxon>Magnoliopsida</taxon>
        <taxon>eudicotyledons</taxon>
        <taxon>Gunneridae</taxon>
        <taxon>Pentapetalae</taxon>
        <taxon>Caryophyllales</taxon>
        <taxon>Cactineae</taxon>
        <taxon>Cactaceae</taxon>
        <taxon>Cactoideae</taxon>
        <taxon>Echinocereeae</taxon>
        <taxon>Carnegiea</taxon>
    </lineage>
</organism>
<feature type="transmembrane region" description="Helical" evidence="1">
    <location>
        <begin position="126"/>
        <end position="145"/>
    </location>
</feature>
<keyword evidence="3" id="KW-1185">Reference proteome</keyword>
<comment type="caution">
    <text evidence="2">The sequence shown here is derived from an EMBL/GenBank/DDBJ whole genome shotgun (WGS) entry which is preliminary data.</text>
</comment>
<name>A0A9Q1KAR6_9CARY</name>
<dbReference type="EMBL" id="JAKOGI010000219">
    <property type="protein sequence ID" value="KAJ8439446.1"/>
    <property type="molecule type" value="Genomic_DNA"/>
</dbReference>
<dbReference type="AlphaFoldDB" id="A0A9Q1KAR6"/>
<keyword evidence="1" id="KW-0812">Transmembrane</keyword>
<evidence type="ECO:0000313" key="2">
    <source>
        <dbReference type="EMBL" id="KAJ8439446.1"/>
    </source>
</evidence>
<accession>A0A9Q1KAR6</accession>
<evidence type="ECO:0000256" key="1">
    <source>
        <dbReference type="SAM" id="Phobius"/>
    </source>
</evidence>
<evidence type="ECO:0000313" key="3">
    <source>
        <dbReference type="Proteomes" id="UP001153076"/>
    </source>
</evidence>
<keyword evidence="1" id="KW-0472">Membrane</keyword>
<keyword evidence="1" id="KW-1133">Transmembrane helix</keyword>
<reference evidence="2" key="1">
    <citation type="submission" date="2022-04" db="EMBL/GenBank/DDBJ databases">
        <title>Carnegiea gigantea Genome sequencing and assembly v2.</title>
        <authorList>
            <person name="Copetti D."/>
            <person name="Sanderson M.J."/>
            <person name="Burquez A."/>
            <person name="Wojciechowski M.F."/>
        </authorList>
    </citation>
    <scope>NUCLEOTIDE SEQUENCE</scope>
    <source>
        <strain evidence="2">SGP5-SGP5p</strain>
        <tissue evidence="2">Aerial part</tissue>
    </source>
</reference>